<keyword evidence="7" id="KW-1185">Reference proteome</keyword>
<dbReference type="GO" id="GO:0016887">
    <property type="term" value="F:ATP hydrolysis activity"/>
    <property type="evidence" value="ECO:0007669"/>
    <property type="project" value="InterPro"/>
</dbReference>
<name>A0A1T4W960_9BACT</name>
<reference evidence="6 7" key="1">
    <citation type="submission" date="2017-02" db="EMBL/GenBank/DDBJ databases">
        <authorList>
            <person name="Peterson S.W."/>
        </authorList>
    </citation>
    <scope>NUCLEOTIDE SEQUENCE [LARGE SCALE GENOMIC DNA]</scope>
    <source>
        <strain evidence="6 7">DSM 18034</strain>
    </source>
</reference>
<comment type="similarity">
    <text evidence="4">Belongs to the ABC transporter superfamily. Macrolide exporter (TC 3.A.1.122) family.</text>
</comment>
<dbReference type="SUPFAM" id="SSF52540">
    <property type="entry name" value="P-loop containing nucleoside triphosphate hydrolases"/>
    <property type="match status" value="1"/>
</dbReference>
<dbReference type="InterPro" id="IPR017911">
    <property type="entry name" value="MacB-like_ATP-bd"/>
</dbReference>
<dbReference type="CDD" id="cd03255">
    <property type="entry name" value="ABC_MJ0796_LolCDE_FtsE"/>
    <property type="match status" value="1"/>
</dbReference>
<proteinExistence type="inferred from homology"/>
<dbReference type="EMBL" id="FUYA01000005">
    <property type="protein sequence ID" value="SKA73793.1"/>
    <property type="molecule type" value="Genomic_DNA"/>
</dbReference>
<dbReference type="InterPro" id="IPR015854">
    <property type="entry name" value="ABC_transpr_LolD-like"/>
</dbReference>
<gene>
    <name evidence="6" type="ORF">SAMN02745702_01919</name>
</gene>
<dbReference type="InterPro" id="IPR027417">
    <property type="entry name" value="P-loop_NTPase"/>
</dbReference>
<evidence type="ECO:0000256" key="2">
    <source>
        <dbReference type="ARBA" id="ARBA00022741"/>
    </source>
</evidence>
<dbReference type="PANTHER" id="PTHR24220">
    <property type="entry name" value="IMPORT ATP-BINDING PROTEIN"/>
    <property type="match status" value="1"/>
</dbReference>
<evidence type="ECO:0000313" key="7">
    <source>
        <dbReference type="Proteomes" id="UP000189733"/>
    </source>
</evidence>
<dbReference type="PROSITE" id="PS00211">
    <property type="entry name" value="ABC_TRANSPORTER_1"/>
    <property type="match status" value="1"/>
</dbReference>
<feature type="domain" description="ABC transporter" evidence="5">
    <location>
        <begin position="4"/>
        <end position="225"/>
    </location>
</feature>
<keyword evidence="1" id="KW-0813">Transport</keyword>
<protein>
    <submittedName>
        <fullName evidence="6">Putative ABC transport system ATP-binding protein</fullName>
    </submittedName>
</protein>
<dbReference type="InterPro" id="IPR003439">
    <property type="entry name" value="ABC_transporter-like_ATP-bd"/>
</dbReference>
<dbReference type="InterPro" id="IPR017871">
    <property type="entry name" value="ABC_transporter-like_CS"/>
</dbReference>
<dbReference type="GO" id="GO:0005886">
    <property type="term" value="C:plasma membrane"/>
    <property type="evidence" value="ECO:0007669"/>
    <property type="project" value="TreeGrafter"/>
</dbReference>
<evidence type="ECO:0000259" key="5">
    <source>
        <dbReference type="PROSITE" id="PS50893"/>
    </source>
</evidence>
<sequence length="227" mass="24536">MKSIEAVDVVKTYLQGKVEVHALAGVSLAINAGEFAALAGPSGSGKTTLLNLFGGLDAPNAGQIFLDGQDITALSQSKLANMRLHKIGFVFQAYNIIPVLSAQENVEYVMLMQGVPTAERRDRARQVLDDVGLGNMYSRRPAELSGGQQQRVAVARAIVSNPTIVLADEPTANLDSKTGQGLLEMMCDMNESRGVTFVFSTHDQMVMDYARRLIHLKDGQIVDDISK</sequence>
<dbReference type="FunFam" id="3.40.50.300:FF:000032">
    <property type="entry name" value="Export ABC transporter ATP-binding protein"/>
    <property type="match status" value="1"/>
</dbReference>
<accession>A0A1T4W960</accession>
<dbReference type="InterPro" id="IPR003593">
    <property type="entry name" value="AAA+_ATPase"/>
</dbReference>
<dbReference type="OrthoDB" id="9809450at2"/>
<keyword evidence="2" id="KW-0547">Nucleotide-binding</keyword>
<dbReference type="GO" id="GO:0022857">
    <property type="term" value="F:transmembrane transporter activity"/>
    <property type="evidence" value="ECO:0007669"/>
    <property type="project" value="TreeGrafter"/>
</dbReference>
<dbReference type="RefSeq" id="WP_078685191.1">
    <property type="nucleotide sequence ID" value="NZ_FUYA01000005.1"/>
</dbReference>
<dbReference type="STRING" id="1121442.SAMN02745702_01919"/>
<dbReference type="Pfam" id="PF00005">
    <property type="entry name" value="ABC_tran"/>
    <property type="match status" value="1"/>
</dbReference>
<evidence type="ECO:0000256" key="3">
    <source>
        <dbReference type="ARBA" id="ARBA00022840"/>
    </source>
</evidence>
<dbReference type="GO" id="GO:0098796">
    <property type="term" value="C:membrane protein complex"/>
    <property type="evidence" value="ECO:0007669"/>
    <property type="project" value="UniProtKB-ARBA"/>
</dbReference>
<dbReference type="PROSITE" id="PS50893">
    <property type="entry name" value="ABC_TRANSPORTER_2"/>
    <property type="match status" value="1"/>
</dbReference>
<dbReference type="GO" id="GO:0005524">
    <property type="term" value="F:ATP binding"/>
    <property type="evidence" value="ECO:0007669"/>
    <property type="project" value="UniProtKB-KW"/>
</dbReference>
<evidence type="ECO:0000256" key="4">
    <source>
        <dbReference type="ARBA" id="ARBA00038388"/>
    </source>
</evidence>
<evidence type="ECO:0000256" key="1">
    <source>
        <dbReference type="ARBA" id="ARBA00022448"/>
    </source>
</evidence>
<evidence type="ECO:0000313" key="6">
    <source>
        <dbReference type="EMBL" id="SKA73793.1"/>
    </source>
</evidence>
<keyword evidence="3 6" id="KW-0067">ATP-binding</keyword>
<dbReference type="Gene3D" id="3.40.50.300">
    <property type="entry name" value="P-loop containing nucleotide triphosphate hydrolases"/>
    <property type="match status" value="1"/>
</dbReference>
<dbReference type="AlphaFoldDB" id="A0A1T4W960"/>
<dbReference type="SMART" id="SM00382">
    <property type="entry name" value="AAA"/>
    <property type="match status" value="1"/>
</dbReference>
<organism evidence="6 7">
    <name type="scientific">Desulfobaculum bizertense DSM 18034</name>
    <dbReference type="NCBI Taxonomy" id="1121442"/>
    <lineage>
        <taxon>Bacteria</taxon>
        <taxon>Pseudomonadati</taxon>
        <taxon>Thermodesulfobacteriota</taxon>
        <taxon>Desulfovibrionia</taxon>
        <taxon>Desulfovibrionales</taxon>
        <taxon>Desulfovibrionaceae</taxon>
        <taxon>Desulfobaculum</taxon>
    </lineage>
</organism>
<dbReference type="Proteomes" id="UP000189733">
    <property type="component" value="Unassembled WGS sequence"/>
</dbReference>